<dbReference type="EMBL" id="JAFLHG010000010">
    <property type="protein sequence ID" value="MBT8798645.1"/>
    <property type="molecule type" value="Genomic_DNA"/>
</dbReference>
<dbReference type="InterPro" id="IPR011528">
    <property type="entry name" value="NERD"/>
</dbReference>
<dbReference type="RefSeq" id="WP_215487882.1">
    <property type="nucleotide sequence ID" value="NZ_BAAAPJ010000008.1"/>
</dbReference>
<dbReference type="InterPro" id="IPR003593">
    <property type="entry name" value="AAA+_ATPase"/>
</dbReference>
<name>A0ABS5XVT1_9MICO</name>
<comment type="caution">
    <text evidence="2">The sequence shown here is derived from an EMBL/GenBank/DDBJ whole genome shotgun (WGS) entry which is preliminary data.</text>
</comment>
<protein>
    <submittedName>
        <fullName evidence="2">NERD domain-containing protein</fullName>
    </submittedName>
</protein>
<dbReference type="Proteomes" id="UP000740605">
    <property type="component" value="Unassembled WGS sequence"/>
</dbReference>
<accession>A0ABS5XVT1</accession>
<keyword evidence="3" id="KW-1185">Reference proteome</keyword>
<evidence type="ECO:0000259" key="1">
    <source>
        <dbReference type="SMART" id="SM00382"/>
    </source>
</evidence>
<dbReference type="Pfam" id="PF08378">
    <property type="entry name" value="NERD"/>
    <property type="match status" value="1"/>
</dbReference>
<organism evidence="2 3">
    <name type="scientific">Microbacterium flavum</name>
    <dbReference type="NCBI Taxonomy" id="415216"/>
    <lineage>
        <taxon>Bacteria</taxon>
        <taxon>Bacillati</taxon>
        <taxon>Actinomycetota</taxon>
        <taxon>Actinomycetes</taxon>
        <taxon>Micrococcales</taxon>
        <taxon>Microbacteriaceae</taxon>
        <taxon>Microbacterium</taxon>
    </lineage>
</organism>
<dbReference type="PANTHER" id="PTHR11070:SF2">
    <property type="entry name" value="ATP-DEPENDENT DNA HELICASE SRS2"/>
    <property type="match status" value="1"/>
</dbReference>
<dbReference type="Gene3D" id="3.40.50.300">
    <property type="entry name" value="P-loop containing nucleotide triphosphate hydrolases"/>
    <property type="match status" value="2"/>
</dbReference>
<dbReference type="InterPro" id="IPR027417">
    <property type="entry name" value="P-loop_NTPase"/>
</dbReference>
<dbReference type="Pfam" id="PF13538">
    <property type="entry name" value="UvrD_C_2"/>
    <property type="match status" value="1"/>
</dbReference>
<dbReference type="SMART" id="SM00382">
    <property type="entry name" value="AAA"/>
    <property type="match status" value="1"/>
</dbReference>
<reference evidence="2 3" key="1">
    <citation type="submission" date="2021-03" db="EMBL/GenBank/DDBJ databases">
        <title>Microbacterium pauli sp. nov., isolated from microfiltered milk.</title>
        <authorList>
            <person name="Bellassi P."/>
            <person name="Fontana A."/>
            <person name="Callegari M.L."/>
            <person name="Lorenzo M."/>
            <person name="Cappa F."/>
        </authorList>
    </citation>
    <scope>NUCLEOTIDE SEQUENCE [LARGE SCALE GENOMIC DNA]</scope>
    <source>
        <strain evidence="2 3">DSM 18909</strain>
    </source>
</reference>
<proteinExistence type="predicted"/>
<dbReference type="Pfam" id="PF02562">
    <property type="entry name" value="PhoH"/>
    <property type="match status" value="1"/>
</dbReference>
<dbReference type="InterPro" id="IPR000212">
    <property type="entry name" value="DNA_helicase_UvrD/REP"/>
</dbReference>
<dbReference type="PANTHER" id="PTHR11070">
    <property type="entry name" value="UVRD / RECB / PCRA DNA HELICASE FAMILY MEMBER"/>
    <property type="match status" value="1"/>
</dbReference>
<dbReference type="InterPro" id="IPR027785">
    <property type="entry name" value="UvrD-like_helicase_C"/>
</dbReference>
<feature type="domain" description="AAA+ ATPase" evidence="1">
    <location>
        <begin position="230"/>
        <end position="494"/>
    </location>
</feature>
<dbReference type="SUPFAM" id="SSF52540">
    <property type="entry name" value="P-loop containing nucleoside triphosphate hydrolases"/>
    <property type="match status" value="1"/>
</dbReference>
<gene>
    <name evidence="2" type="ORF">J0P97_11255</name>
</gene>
<sequence length="566" mass="62485">MIPPTIADDAAPGERDAFVALRDAPGTHDWIVFHSLAIGRHVTQREGEADFVVLAPSHGILVIEVKSHLRVQTDTTGRWKLGKDDWTHRSPFTQASGEFHSILSFLRQRSLDPVAFPAGYAVWFTSIAKQNIPPGIGWNEWAVLDAGDLGHAATAVRRVLTAVDTDSADTQRGYRRAAGEPTLERVNRIREALSPTFVAEIKPAELKRRREREMAAFTEDQVRTLDLIGRVPRVLVEGPAGTGKTYIAAEAARRHAVDGDRVLVVMFNRLLEEHLTSQLAGIDSVVTARIHAEMERVAGVHSPTDAGADWYNEQLPLAALEKATASSFDPPYDFLVVDEAQDIASDANLDFLDAMLVGGLGRGRMLLLGDFSNQNIFRSGVDDGRETIERRVPGIAPIDLDTNCRNQRSVGTWAEDASGRSGLCRTFRREHSDERAVSVKIYSTRSEEARLLDEAVRQLRSEGFGPKDIVILAPYRDSAAQRAIDDRFAVSTLGSSIRDSSYVRWGTIHEFKGMEAPAVILTDITGSNQRLSNLIYAGATRAQDRLIVLTTRDDLSAPEKTQRDEH</sequence>
<evidence type="ECO:0000313" key="2">
    <source>
        <dbReference type="EMBL" id="MBT8798645.1"/>
    </source>
</evidence>
<evidence type="ECO:0000313" key="3">
    <source>
        <dbReference type="Proteomes" id="UP000740605"/>
    </source>
</evidence>
<dbReference type="InterPro" id="IPR003714">
    <property type="entry name" value="PhoH"/>
</dbReference>